<evidence type="ECO:0000313" key="2">
    <source>
        <dbReference type="EMBL" id="KAK9162345.1"/>
    </source>
</evidence>
<organism evidence="2 3">
    <name type="scientific">Stephania yunnanensis</name>
    <dbReference type="NCBI Taxonomy" id="152371"/>
    <lineage>
        <taxon>Eukaryota</taxon>
        <taxon>Viridiplantae</taxon>
        <taxon>Streptophyta</taxon>
        <taxon>Embryophyta</taxon>
        <taxon>Tracheophyta</taxon>
        <taxon>Spermatophyta</taxon>
        <taxon>Magnoliopsida</taxon>
        <taxon>Ranunculales</taxon>
        <taxon>Menispermaceae</taxon>
        <taxon>Menispermoideae</taxon>
        <taxon>Cissampelideae</taxon>
        <taxon>Stephania</taxon>
    </lineage>
</organism>
<proteinExistence type="predicted"/>
<comment type="caution">
    <text evidence="2">The sequence shown here is derived from an EMBL/GenBank/DDBJ whole genome shotgun (WGS) entry which is preliminary data.</text>
</comment>
<dbReference type="EMBL" id="JBBNAF010000002">
    <property type="protein sequence ID" value="KAK9162345.1"/>
    <property type="molecule type" value="Genomic_DNA"/>
</dbReference>
<evidence type="ECO:0000256" key="1">
    <source>
        <dbReference type="SAM" id="SignalP"/>
    </source>
</evidence>
<keyword evidence="1" id="KW-0732">Signal</keyword>
<sequence length="132" mass="14706">MLQIMLVLLVIAKVYSELYGLAAPAIAAGFTALAPTLGALVPRIGADGFLLSRQKNRHRICGRFCCDCFITRSKPPFRGLAVGIMISGLIFEDEDFVRPWEGYQENLEGYITSLPHLGLGYCFHLLKWLFVL</sequence>
<feature type="signal peptide" evidence="1">
    <location>
        <begin position="1"/>
        <end position="16"/>
    </location>
</feature>
<feature type="chain" id="PRO_5042984663" evidence="1">
    <location>
        <begin position="17"/>
        <end position="132"/>
    </location>
</feature>
<name>A0AAP0L3F0_9MAGN</name>
<dbReference type="Proteomes" id="UP001420932">
    <property type="component" value="Unassembled WGS sequence"/>
</dbReference>
<gene>
    <name evidence="2" type="ORF">Syun_003247</name>
</gene>
<dbReference type="AlphaFoldDB" id="A0AAP0L3F0"/>
<reference evidence="2 3" key="1">
    <citation type="submission" date="2024-01" db="EMBL/GenBank/DDBJ databases">
        <title>Genome assemblies of Stephania.</title>
        <authorList>
            <person name="Yang L."/>
        </authorList>
    </citation>
    <scope>NUCLEOTIDE SEQUENCE [LARGE SCALE GENOMIC DNA]</scope>
    <source>
        <strain evidence="2">YNDBR</strain>
        <tissue evidence="2">Leaf</tissue>
    </source>
</reference>
<keyword evidence="3" id="KW-1185">Reference proteome</keyword>
<accession>A0AAP0L3F0</accession>
<protein>
    <submittedName>
        <fullName evidence="2">Uncharacterized protein</fullName>
    </submittedName>
</protein>
<evidence type="ECO:0000313" key="3">
    <source>
        <dbReference type="Proteomes" id="UP001420932"/>
    </source>
</evidence>